<dbReference type="KEGG" id="cthd:CDO33_06100"/>
<accession>A0A2K2FKW7</accession>
<dbReference type="RefSeq" id="WP_103080250.1">
    <property type="nucleotide sequence ID" value="NZ_CP021850.1"/>
</dbReference>
<keyword evidence="2" id="KW-0805">Transcription regulation</keyword>
<dbReference type="InterPro" id="IPR036388">
    <property type="entry name" value="WH-like_DNA-bd_sf"/>
</dbReference>
<dbReference type="Pfam" id="PF03965">
    <property type="entry name" value="Penicillinase_R"/>
    <property type="match status" value="1"/>
</dbReference>
<dbReference type="InterPro" id="IPR005650">
    <property type="entry name" value="BlaI_family"/>
</dbReference>
<dbReference type="AlphaFoldDB" id="A0A2K2FKW7"/>
<evidence type="ECO:0000256" key="2">
    <source>
        <dbReference type="ARBA" id="ARBA00023015"/>
    </source>
</evidence>
<keyword evidence="3" id="KW-0238">DNA-binding</keyword>
<evidence type="ECO:0000313" key="6">
    <source>
        <dbReference type="Proteomes" id="UP000236151"/>
    </source>
</evidence>
<dbReference type="InterPro" id="IPR036390">
    <property type="entry name" value="WH_DNA-bd_sf"/>
</dbReference>
<dbReference type="PIRSF" id="PIRSF019455">
    <property type="entry name" value="CopR_AtkY"/>
    <property type="match status" value="1"/>
</dbReference>
<gene>
    <name evidence="5" type="ORF">CDQ84_03075</name>
</gene>
<dbReference type="GO" id="GO:0003677">
    <property type="term" value="F:DNA binding"/>
    <property type="evidence" value="ECO:0007669"/>
    <property type="project" value="UniProtKB-KW"/>
</dbReference>
<comment type="similarity">
    <text evidence="1">Belongs to the BlaI transcriptional regulatory family.</text>
</comment>
<sequence>MKDYKLAKSEARFADLIWQHEPIGSGELVKLCEREMGWKKSTTYTVLKKLCEKGIFKNENAVVSSMIKKDEFYAKQSRRFVEDIFGGSLPKFLTAFIGEKKLSERQAEELKKLIDEYKEG</sequence>
<evidence type="ECO:0000313" key="5">
    <source>
        <dbReference type="EMBL" id="PNU01121.1"/>
    </source>
</evidence>
<keyword evidence="4" id="KW-0804">Transcription</keyword>
<keyword evidence="6" id="KW-1185">Reference proteome</keyword>
<dbReference type="Proteomes" id="UP000236151">
    <property type="component" value="Unassembled WGS sequence"/>
</dbReference>
<evidence type="ECO:0000256" key="4">
    <source>
        <dbReference type="ARBA" id="ARBA00023163"/>
    </source>
</evidence>
<name>A0A2K2FKW7_9CLOT</name>
<organism evidence="5 6">
    <name type="scientific">Clostridium thermosuccinogenes</name>
    <dbReference type="NCBI Taxonomy" id="84032"/>
    <lineage>
        <taxon>Bacteria</taxon>
        <taxon>Bacillati</taxon>
        <taxon>Bacillota</taxon>
        <taxon>Clostridia</taxon>
        <taxon>Eubacteriales</taxon>
        <taxon>Clostridiaceae</taxon>
        <taxon>Clostridium</taxon>
    </lineage>
</organism>
<evidence type="ECO:0000256" key="1">
    <source>
        <dbReference type="ARBA" id="ARBA00011046"/>
    </source>
</evidence>
<dbReference type="GO" id="GO:0045892">
    <property type="term" value="P:negative regulation of DNA-templated transcription"/>
    <property type="evidence" value="ECO:0007669"/>
    <property type="project" value="InterPro"/>
</dbReference>
<dbReference type="SUPFAM" id="SSF46785">
    <property type="entry name" value="Winged helix' DNA-binding domain"/>
    <property type="match status" value="1"/>
</dbReference>
<proteinExistence type="inferred from homology"/>
<reference evidence="5 6" key="1">
    <citation type="submission" date="2017-06" db="EMBL/GenBank/DDBJ databases">
        <title>Investigating the central metabolism of Clostridium thermosuccinogenes.</title>
        <authorList>
            <person name="Koendjbiharie J.G."/>
            <person name="van Kranenburg R."/>
        </authorList>
    </citation>
    <scope>NUCLEOTIDE SEQUENCE [LARGE SCALE GENOMIC DNA]</scope>
    <source>
        <strain evidence="5 6">DSM 5806</strain>
    </source>
</reference>
<evidence type="ECO:0000256" key="3">
    <source>
        <dbReference type="ARBA" id="ARBA00023125"/>
    </source>
</evidence>
<dbReference type="Gene3D" id="1.10.4040.10">
    <property type="entry name" value="Penicillinase repressor domain"/>
    <property type="match status" value="1"/>
</dbReference>
<dbReference type="EMBL" id="NIOJ01000004">
    <property type="protein sequence ID" value="PNU01121.1"/>
    <property type="molecule type" value="Genomic_DNA"/>
</dbReference>
<dbReference type="Gene3D" id="1.10.10.10">
    <property type="entry name" value="Winged helix-like DNA-binding domain superfamily/Winged helix DNA-binding domain"/>
    <property type="match status" value="1"/>
</dbReference>
<dbReference type="OrthoDB" id="9795583at2"/>
<protein>
    <submittedName>
        <fullName evidence="5">BlaI/MecI/CopY family transcriptional regulator</fullName>
    </submittedName>
</protein>
<comment type="caution">
    <text evidence="5">The sequence shown here is derived from an EMBL/GenBank/DDBJ whole genome shotgun (WGS) entry which is preliminary data.</text>
</comment>